<protein>
    <submittedName>
        <fullName evidence="1">Uncharacterized protein</fullName>
    </submittedName>
</protein>
<dbReference type="EMBL" id="KX832224">
    <property type="protein sequence ID" value="ARR28924.1"/>
    <property type="molecule type" value="Genomic_DNA"/>
</dbReference>
<dbReference type="KEGG" id="vg:32878258"/>
<reference evidence="1" key="1">
    <citation type="journal article" date="2017" name="Vet. Pathol.">
        <title>Ranid Herpesvirus 3 and Proliferative Dermatitis in Free-Ranging Wild Common Frogs (Rana Temporaria).</title>
        <authorList>
            <person name="Origgi F.C."/>
            <person name="Schmidt B.R."/>
            <person name="Lohmann P."/>
            <person name="Otten P."/>
            <person name="Akdesir E."/>
            <person name="Gaschen V."/>
            <person name="Aguilar-Bultet L."/>
            <person name="Wahli T."/>
            <person name="Sattler U."/>
            <person name="Stoffel M.H."/>
        </authorList>
    </citation>
    <scope>NUCLEOTIDE SEQUENCE [LARGE SCALE GENOMIC DNA]</scope>
    <source>
        <strain evidence="1">FO1_2015</strain>
    </source>
</reference>
<sequence>MLNSNALTLFSKERRAVTDCSRLPIECLLHLKIVPRLLCQRMPEKRHISSRCTFYRIRHQWPKTQDRGNYSKHPSLAFDKECHNTLRNPFRFSDNQSHIPYIRKIKRWDLQYRSKLSPDIELRSYFLS</sequence>
<dbReference type="Proteomes" id="UP000203507">
    <property type="component" value="Segment"/>
</dbReference>
<evidence type="ECO:0000313" key="1">
    <source>
        <dbReference type="EMBL" id="ARR28924.1"/>
    </source>
</evidence>
<keyword evidence="2" id="KW-1185">Reference proteome</keyword>
<organism evidence="1">
    <name type="scientific">Ranid herpesvirus 3</name>
    <dbReference type="NCBI Taxonomy" id="1987509"/>
    <lineage>
        <taxon>Viruses</taxon>
        <taxon>Duplodnaviria</taxon>
        <taxon>Heunggongvirae</taxon>
        <taxon>Peploviricota</taxon>
        <taxon>Herviviricetes</taxon>
        <taxon>Herpesvirales</taxon>
        <taxon>Alloherpesviridae</taxon>
        <taxon>Batravirus</taxon>
        <taxon>Batravirus ranidallo3</taxon>
    </lineage>
</organism>
<dbReference type="RefSeq" id="YP_009362433.1">
    <property type="nucleotide sequence ID" value="NC_034618.1"/>
</dbReference>
<accession>A0A1X9T5E2</accession>
<proteinExistence type="predicted"/>
<dbReference type="GeneID" id="32878258"/>
<name>A0A1X9T5E2_9VIRU</name>
<evidence type="ECO:0000313" key="2">
    <source>
        <dbReference type="Proteomes" id="UP000203507"/>
    </source>
</evidence>